<accession>A0A381YY06</accession>
<reference evidence="1" key="1">
    <citation type="submission" date="2018-05" db="EMBL/GenBank/DDBJ databases">
        <authorList>
            <person name="Lanie J.A."/>
            <person name="Ng W.-L."/>
            <person name="Kazmierczak K.M."/>
            <person name="Andrzejewski T.M."/>
            <person name="Davidsen T.M."/>
            <person name="Wayne K.J."/>
            <person name="Tettelin H."/>
            <person name="Glass J.I."/>
            <person name="Rusch D."/>
            <person name="Podicherti R."/>
            <person name="Tsui H.-C.T."/>
            <person name="Winkler M.E."/>
        </authorList>
    </citation>
    <scope>NUCLEOTIDE SEQUENCE</scope>
</reference>
<name>A0A381YY06_9ZZZZ</name>
<sequence>MAKLSIHIPWRSLAVQLLLVAAHAWPLVFGQAGSPGENKSIIHFKNGDWLRGSLAAYDQGTGVTWRHSDAALPLRFDIGQVTGITLDGTAVGQLAAGNLCEVQLVNGDHFRGNLAGATEQHFLFDTWHAGRMQLLRSAVRKIAPLPKGLRTIFRGPENDEGWTHGKINNETIGESGNWRYHNGGFHAKAAASIARDLNLPDRSRISFDLEWSGAMHLAFALYTDSLQPISLSTKENEPDFGGFYSVQVNSYSVNLLPVKKHEPLTYLGQATVPGFRNKSKSRLEFFASKPQRMIAVAIDGKLIRKWIDTKGFTGEGSGVRIVHQGRGAVRISNLRVEEWDGRFKGPPTHPIGARDDLVKLINNDRMQGRVAGVDGDRLNVTTPEGGFPVPLDRVKQIEPATSKTAATVPIESRVRAHFSDGSRLSFLLNRWATDGVEAQSPCFGSATFKPGSIMRLEFQAGKSGQ</sequence>
<organism evidence="1">
    <name type="scientific">marine metagenome</name>
    <dbReference type="NCBI Taxonomy" id="408172"/>
    <lineage>
        <taxon>unclassified sequences</taxon>
        <taxon>metagenomes</taxon>
        <taxon>ecological metagenomes</taxon>
    </lineage>
</organism>
<dbReference type="EMBL" id="UINC01019347">
    <property type="protein sequence ID" value="SVA81895.1"/>
    <property type="molecule type" value="Genomic_DNA"/>
</dbReference>
<dbReference type="AlphaFoldDB" id="A0A381YY06"/>
<proteinExistence type="predicted"/>
<protein>
    <submittedName>
        <fullName evidence="1">Uncharacterized protein</fullName>
    </submittedName>
</protein>
<evidence type="ECO:0000313" key="1">
    <source>
        <dbReference type="EMBL" id="SVA81895.1"/>
    </source>
</evidence>
<gene>
    <name evidence="1" type="ORF">METZ01_LOCUS134749</name>
</gene>